<gene>
    <name evidence="15" type="primary">kdkA</name>
    <name evidence="16" type="ORF">SAMN05216429_11199</name>
</gene>
<dbReference type="SUPFAM" id="SSF56112">
    <property type="entry name" value="Protein kinase-like (PK-like)"/>
    <property type="match status" value="1"/>
</dbReference>
<dbReference type="RefSeq" id="WP_177187082.1">
    <property type="nucleotide sequence ID" value="NZ_BMYN01000007.1"/>
</dbReference>
<feature type="active site" evidence="15">
    <location>
        <position position="153"/>
    </location>
</feature>
<dbReference type="InterPro" id="IPR011009">
    <property type="entry name" value="Kinase-like_dom_sf"/>
</dbReference>
<dbReference type="InterPro" id="IPR022826">
    <property type="entry name" value="KDO_kinase"/>
</dbReference>
<keyword evidence="7 15" id="KW-0808">Transferase</keyword>
<evidence type="ECO:0000256" key="14">
    <source>
        <dbReference type="ARBA" id="ARBA00034417"/>
    </source>
</evidence>
<evidence type="ECO:0000256" key="10">
    <source>
        <dbReference type="ARBA" id="ARBA00022840"/>
    </source>
</evidence>
<proteinExistence type="inferred from homology"/>
<dbReference type="GO" id="GO:0009244">
    <property type="term" value="P:lipopolysaccharide core region biosynthetic process"/>
    <property type="evidence" value="ECO:0007669"/>
    <property type="project" value="UniProtKB-UniRule"/>
</dbReference>
<reference evidence="16 17" key="1">
    <citation type="submission" date="2016-10" db="EMBL/GenBank/DDBJ databases">
        <authorList>
            <person name="de Groot N.N."/>
        </authorList>
    </citation>
    <scope>NUCLEOTIDE SEQUENCE [LARGE SCALE GENOMIC DNA]</scope>
    <source>
        <strain evidence="16 17">IBRC-M 10445</strain>
    </source>
</reference>
<evidence type="ECO:0000256" key="5">
    <source>
        <dbReference type="ARBA" id="ARBA00022475"/>
    </source>
</evidence>
<comment type="catalytic activity">
    <reaction evidence="14 15">
        <text>an alpha-Kdo-(2-&gt;6)-lipid IVA + ATP = a 4-O-phospho-alpha-Kdo-(2-&gt;6)-lipid IVA + ADP + H(+)</text>
        <dbReference type="Rhea" id="RHEA:74271"/>
        <dbReference type="ChEBI" id="CHEBI:15378"/>
        <dbReference type="ChEBI" id="CHEBI:30616"/>
        <dbReference type="ChEBI" id="CHEBI:176428"/>
        <dbReference type="ChEBI" id="CHEBI:193140"/>
        <dbReference type="ChEBI" id="CHEBI:456216"/>
        <dbReference type="EC" id="2.7.1.166"/>
    </reaction>
</comment>
<comment type="similarity">
    <text evidence="3 15">Belongs to the protein kinase superfamily. KdkA/RfaP family.</text>
</comment>
<keyword evidence="9 15" id="KW-0418">Kinase</keyword>
<evidence type="ECO:0000313" key="16">
    <source>
        <dbReference type="EMBL" id="SFK16292.1"/>
    </source>
</evidence>
<evidence type="ECO:0000256" key="9">
    <source>
        <dbReference type="ARBA" id="ARBA00022777"/>
    </source>
</evidence>
<evidence type="ECO:0000256" key="13">
    <source>
        <dbReference type="ARBA" id="ARBA00029511"/>
    </source>
</evidence>
<keyword evidence="8 15" id="KW-0547">Nucleotide-binding</keyword>
<dbReference type="AlphaFoldDB" id="A0A1I3X9G2"/>
<keyword evidence="17" id="KW-1185">Reference proteome</keyword>
<evidence type="ECO:0000256" key="6">
    <source>
        <dbReference type="ARBA" id="ARBA00022519"/>
    </source>
</evidence>
<evidence type="ECO:0000256" key="7">
    <source>
        <dbReference type="ARBA" id="ARBA00022679"/>
    </source>
</evidence>
<dbReference type="GO" id="GO:0005886">
    <property type="term" value="C:plasma membrane"/>
    <property type="evidence" value="ECO:0007669"/>
    <property type="project" value="UniProtKB-SubCell"/>
</dbReference>
<evidence type="ECO:0000256" key="15">
    <source>
        <dbReference type="HAMAP-Rule" id="MF_00521"/>
    </source>
</evidence>
<dbReference type="Proteomes" id="UP000199445">
    <property type="component" value="Unassembled WGS sequence"/>
</dbReference>
<accession>A0A1I3X9G2</accession>
<comment type="function">
    <text evidence="15">Catalyzes the ATP-dependent phosphorylation of the 3-deoxy-D-manno-octulosonic acid (Kdo) residue in Kdo-lipid IV(A) at the 4-OH position.</text>
</comment>
<comment type="subcellular location">
    <subcellularLocation>
        <location evidence="1 15">Cell inner membrane</location>
        <topology evidence="1 15">Peripheral membrane protein</topology>
        <orientation evidence="1 15">Cytoplasmic side</orientation>
    </subcellularLocation>
</comment>
<evidence type="ECO:0000256" key="12">
    <source>
        <dbReference type="ARBA" id="ARBA00023136"/>
    </source>
</evidence>
<dbReference type="Pfam" id="PF06293">
    <property type="entry name" value="Kdo"/>
    <property type="match status" value="1"/>
</dbReference>
<evidence type="ECO:0000256" key="11">
    <source>
        <dbReference type="ARBA" id="ARBA00022985"/>
    </source>
</evidence>
<keyword evidence="6 15" id="KW-0997">Cell inner membrane</keyword>
<dbReference type="GO" id="GO:0016773">
    <property type="term" value="F:phosphotransferase activity, alcohol group as acceptor"/>
    <property type="evidence" value="ECO:0007669"/>
    <property type="project" value="UniProtKB-UniRule"/>
</dbReference>
<evidence type="ECO:0000256" key="1">
    <source>
        <dbReference type="ARBA" id="ARBA00004515"/>
    </source>
</evidence>
<protein>
    <recommendedName>
        <fullName evidence="13 15">3-deoxy-D-manno-octulosonic acid kinase</fullName>
        <shortName evidence="15">Kdo kinase</shortName>
        <ecNumber evidence="4 15">2.7.1.166</ecNumber>
    </recommendedName>
</protein>
<dbReference type="Gene3D" id="1.10.510.10">
    <property type="entry name" value="Transferase(Phosphotransferase) domain 1"/>
    <property type="match status" value="1"/>
</dbReference>
<keyword evidence="10 15" id="KW-0067">ATP-binding</keyword>
<keyword evidence="5 15" id="KW-1003">Cell membrane</keyword>
<dbReference type="GO" id="GO:0005524">
    <property type="term" value="F:ATP binding"/>
    <property type="evidence" value="ECO:0007669"/>
    <property type="project" value="UniProtKB-UniRule"/>
</dbReference>
<name>A0A1I3X9G2_9GAMM</name>
<dbReference type="EC" id="2.7.1.166" evidence="4 15"/>
<evidence type="ECO:0000256" key="4">
    <source>
        <dbReference type="ARBA" id="ARBA00011988"/>
    </source>
</evidence>
<organism evidence="16 17">
    <name type="scientific">Marinobacter persicus</name>
    <dbReference type="NCBI Taxonomy" id="930118"/>
    <lineage>
        <taxon>Bacteria</taxon>
        <taxon>Pseudomonadati</taxon>
        <taxon>Pseudomonadota</taxon>
        <taxon>Gammaproteobacteria</taxon>
        <taxon>Pseudomonadales</taxon>
        <taxon>Marinobacteraceae</taxon>
        <taxon>Marinobacter</taxon>
    </lineage>
</organism>
<dbReference type="GO" id="GO:0016301">
    <property type="term" value="F:kinase activity"/>
    <property type="evidence" value="ECO:0007669"/>
    <property type="project" value="UniProtKB-KW"/>
</dbReference>
<dbReference type="EMBL" id="FOSC01000011">
    <property type="protein sequence ID" value="SFK16292.1"/>
    <property type="molecule type" value="Genomic_DNA"/>
</dbReference>
<dbReference type="HAMAP" id="MF_00521">
    <property type="entry name" value="KDO_kinase"/>
    <property type="match status" value="1"/>
</dbReference>
<sequence length="226" mass="25955">MILTNPAFPNVTEAWFDPDYWGAQARPVDAGGRGSAWFVDAGEHGLVLRQYRRGGFVAKISEKQYLFTGYKRVRSIAEFELLKELYDLDLPVPQPVAAWYERKGPVYQASIIVERIPGAVTFGSVWRDLPEETWAEIGRVIRQFHDAGVFHADLNCFNILLVGETAYLIDFDRGYLLRWNDMKDNLKEVSLQRLYRSLKKNLCNSEEFALLEKQWAALVSAYQTVP</sequence>
<evidence type="ECO:0000256" key="8">
    <source>
        <dbReference type="ARBA" id="ARBA00022741"/>
    </source>
</evidence>
<evidence type="ECO:0000313" key="17">
    <source>
        <dbReference type="Proteomes" id="UP000199445"/>
    </source>
</evidence>
<comment type="pathway">
    <text evidence="2 15">Bacterial outer membrane biogenesis; LPS core biosynthesis.</text>
</comment>
<evidence type="ECO:0000256" key="3">
    <source>
        <dbReference type="ARBA" id="ARBA00010327"/>
    </source>
</evidence>
<keyword evidence="11 15" id="KW-0448">Lipopolysaccharide biosynthesis</keyword>
<evidence type="ECO:0000256" key="2">
    <source>
        <dbReference type="ARBA" id="ARBA00004713"/>
    </source>
</evidence>
<dbReference type="NCBIfam" id="NF002475">
    <property type="entry name" value="PRK01723.1"/>
    <property type="match status" value="1"/>
</dbReference>
<dbReference type="UniPathway" id="UPA00958"/>
<keyword evidence="12 15" id="KW-0472">Membrane</keyword>